<reference evidence="8" key="1">
    <citation type="submission" date="2017-02" db="UniProtKB">
        <authorList>
            <consortium name="WormBaseParasite"/>
        </authorList>
    </citation>
    <scope>IDENTIFICATION</scope>
</reference>
<dbReference type="GO" id="GO:0006189">
    <property type="term" value="P:'de novo' IMP biosynthetic process"/>
    <property type="evidence" value="ECO:0007669"/>
    <property type="project" value="TreeGrafter"/>
</dbReference>
<protein>
    <recommendedName>
        <fullName evidence="2">phosphoribosylglycinamide formyltransferase 1</fullName>
        <ecNumber evidence="2">2.1.2.2</ecNumber>
    </recommendedName>
</protein>
<keyword evidence="7" id="KW-1185">Reference proteome</keyword>
<evidence type="ECO:0000259" key="5">
    <source>
        <dbReference type="Pfam" id="PF00551"/>
    </source>
</evidence>
<dbReference type="Proteomes" id="UP000271162">
    <property type="component" value="Unassembled WGS sequence"/>
</dbReference>
<dbReference type="GO" id="GO:0005737">
    <property type="term" value="C:cytoplasm"/>
    <property type="evidence" value="ECO:0007669"/>
    <property type="project" value="TreeGrafter"/>
</dbReference>
<sequence>MKKLIESTLEPSSNCKVVVVISNKADAKGLEVARAMGIEAVHIPSTRNREEGDSRISKALHLRDVQLICLAGYMRVLSASFVQEWQGRLINIHPSLLPSFKGLLEIGTPYTVIPREYFCRIPFARAAFESHGRKKFQQEQVDHGPIIAQDTVHIEDYDTEETLHKKIQQKEHKLFPEAMQRVASIILENSNYKENGLHAIVQKKIESA</sequence>
<dbReference type="OMA" id="INTHPAF"/>
<evidence type="ECO:0000256" key="2">
    <source>
        <dbReference type="ARBA" id="ARBA00012254"/>
    </source>
</evidence>
<evidence type="ECO:0000313" key="7">
    <source>
        <dbReference type="Proteomes" id="UP000271162"/>
    </source>
</evidence>
<evidence type="ECO:0000256" key="3">
    <source>
        <dbReference type="ARBA" id="ARBA00022679"/>
    </source>
</evidence>
<organism evidence="8">
    <name type="scientific">Nippostrongylus brasiliensis</name>
    <name type="common">Rat hookworm</name>
    <dbReference type="NCBI Taxonomy" id="27835"/>
    <lineage>
        <taxon>Eukaryota</taxon>
        <taxon>Metazoa</taxon>
        <taxon>Ecdysozoa</taxon>
        <taxon>Nematoda</taxon>
        <taxon>Chromadorea</taxon>
        <taxon>Rhabditida</taxon>
        <taxon>Rhabditina</taxon>
        <taxon>Rhabditomorpha</taxon>
        <taxon>Strongyloidea</taxon>
        <taxon>Heligmosomidae</taxon>
        <taxon>Nippostrongylus</taxon>
    </lineage>
</organism>
<name>A0A0N4YR83_NIPBR</name>
<comment type="pathway">
    <text evidence="1">Purine metabolism; IMP biosynthesis via de novo pathway; N(2)-formyl-N(1)-(5-phospho-D-ribosyl)glycinamide from N(1)-(5-phospho-D-ribosyl)glycinamide (10-formyl THF route): step 1/1.</text>
</comment>
<feature type="domain" description="Formyl transferase N-terminal" evidence="5">
    <location>
        <begin position="137"/>
        <end position="178"/>
    </location>
</feature>
<dbReference type="Pfam" id="PF00551">
    <property type="entry name" value="Formyl_trans_N"/>
    <property type="match status" value="2"/>
</dbReference>
<feature type="domain" description="Formyl transferase N-terminal" evidence="5">
    <location>
        <begin position="2"/>
        <end position="104"/>
    </location>
</feature>
<dbReference type="AlphaFoldDB" id="A0A0N4YR83"/>
<dbReference type="STRING" id="27835.A0A0N4YR83"/>
<dbReference type="GO" id="GO:0004644">
    <property type="term" value="F:phosphoribosylglycinamide formyltransferase activity"/>
    <property type="evidence" value="ECO:0007669"/>
    <property type="project" value="UniProtKB-EC"/>
</dbReference>
<keyword evidence="3" id="KW-0808">Transferase</keyword>
<dbReference type="WBParaSite" id="NBR_0001975501-mRNA-1">
    <property type="protein sequence ID" value="NBR_0001975501-mRNA-1"/>
    <property type="gene ID" value="NBR_0001975501"/>
</dbReference>
<dbReference type="EC" id="2.1.2.2" evidence="2"/>
<reference evidence="6 7" key="2">
    <citation type="submission" date="2018-11" db="EMBL/GenBank/DDBJ databases">
        <authorList>
            <consortium name="Pathogen Informatics"/>
        </authorList>
    </citation>
    <scope>NUCLEOTIDE SEQUENCE [LARGE SCALE GENOMIC DNA]</scope>
</reference>
<dbReference type="PANTHER" id="PTHR43369">
    <property type="entry name" value="PHOSPHORIBOSYLGLYCINAMIDE FORMYLTRANSFERASE"/>
    <property type="match status" value="1"/>
</dbReference>
<evidence type="ECO:0000313" key="6">
    <source>
        <dbReference type="EMBL" id="VDL83492.1"/>
    </source>
</evidence>
<dbReference type="Gene3D" id="3.40.50.170">
    <property type="entry name" value="Formyl transferase, N-terminal domain"/>
    <property type="match status" value="1"/>
</dbReference>
<accession>A0A0N4YR83</accession>
<dbReference type="SUPFAM" id="SSF53328">
    <property type="entry name" value="Formyltransferase"/>
    <property type="match status" value="2"/>
</dbReference>
<dbReference type="PANTHER" id="PTHR43369:SF2">
    <property type="entry name" value="PHOSPHORIBOSYLGLYCINAMIDE FORMYLTRANSFERASE"/>
    <property type="match status" value="1"/>
</dbReference>
<dbReference type="InterPro" id="IPR002376">
    <property type="entry name" value="Formyl_transf_N"/>
</dbReference>
<gene>
    <name evidence="6" type="ORF">NBR_LOCUS19756</name>
</gene>
<evidence type="ECO:0000256" key="4">
    <source>
        <dbReference type="ARBA" id="ARBA00022755"/>
    </source>
</evidence>
<evidence type="ECO:0000256" key="1">
    <source>
        <dbReference type="ARBA" id="ARBA00005054"/>
    </source>
</evidence>
<proteinExistence type="predicted"/>
<keyword evidence="4" id="KW-0658">Purine biosynthesis</keyword>
<dbReference type="InterPro" id="IPR036477">
    <property type="entry name" value="Formyl_transf_N_sf"/>
</dbReference>
<evidence type="ECO:0000313" key="8">
    <source>
        <dbReference type="WBParaSite" id="NBR_0001975501-mRNA-1"/>
    </source>
</evidence>
<dbReference type="EMBL" id="UYSL01024462">
    <property type="protein sequence ID" value="VDL83492.1"/>
    <property type="molecule type" value="Genomic_DNA"/>
</dbReference>